<dbReference type="Gene3D" id="2.60.120.260">
    <property type="entry name" value="Galactose-binding domain-like"/>
    <property type="match status" value="1"/>
</dbReference>
<dbReference type="InterPro" id="IPR013785">
    <property type="entry name" value="Aldolase_TIM"/>
</dbReference>
<keyword evidence="9" id="KW-1185">Reference proteome</keyword>
<accession>F5J3U8</accession>
<evidence type="ECO:0000256" key="6">
    <source>
        <dbReference type="SAM" id="SignalP"/>
    </source>
</evidence>
<dbReference type="Gene3D" id="3.20.20.70">
    <property type="entry name" value="Aldolase class I"/>
    <property type="match status" value="1"/>
</dbReference>
<dbReference type="AlphaFoldDB" id="F5J3U8"/>
<evidence type="ECO:0000256" key="5">
    <source>
        <dbReference type="RuleBase" id="RU361168"/>
    </source>
</evidence>
<keyword evidence="5" id="KW-1015">Disulfide bond</keyword>
<dbReference type="InterPro" id="IPR017853">
    <property type="entry name" value="GH"/>
</dbReference>
<feature type="domain" description="Alpha galactosidase C-terminal" evidence="7">
    <location>
        <begin position="349"/>
        <end position="409"/>
    </location>
</feature>
<dbReference type="OrthoDB" id="9807519at2"/>
<dbReference type="SUPFAM" id="SSF51011">
    <property type="entry name" value="Glycosyl hydrolase domain"/>
    <property type="match status" value="1"/>
</dbReference>
<evidence type="ECO:0000259" key="7">
    <source>
        <dbReference type="Pfam" id="PF17801"/>
    </source>
</evidence>
<dbReference type="InterPro" id="IPR041233">
    <property type="entry name" value="Melibiase_C"/>
</dbReference>
<evidence type="ECO:0000313" key="8">
    <source>
        <dbReference type="EMBL" id="EGJ99601.1"/>
    </source>
</evidence>
<dbReference type="InterPro" id="IPR002241">
    <property type="entry name" value="Glyco_hydro_27"/>
</dbReference>
<evidence type="ECO:0000313" key="9">
    <source>
        <dbReference type="Proteomes" id="UP000004913"/>
    </source>
</evidence>
<dbReference type="EMBL" id="ADLV01000056">
    <property type="protein sequence ID" value="EGJ99601.1"/>
    <property type="molecule type" value="Genomic_DNA"/>
</dbReference>
<dbReference type="Proteomes" id="UP000004913">
    <property type="component" value="Unassembled WGS sequence"/>
</dbReference>
<comment type="catalytic activity">
    <reaction evidence="5">
        <text>Hydrolysis of terminal, non-reducing alpha-D-galactose residues in alpha-D-galactosides, including galactose oligosaccharides, galactomannans and galactolipids.</text>
        <dbReference type="EC" id="3.2.1.22"/>
    </reaction>
</comment>
<dbReference type="HOGENOM" id="CLU_013093_3_2_10"/>
<dbReference type="GO" id="GO:0004557">
    <property type="term" value="F:alpha-galactosidase activity"/>
    <property type="evidence" value="ECO:0007669"/>
    <property type="project" value="UniProtKB-EC"/>
</dbReference>
<comment type="similarity">
    <text evidence="1 5">Belongs to the glycosyl hydrolase 27 family.</text>
</comment>
<dbReference type="PRINTS" id="PR00740">
    <property type="entry name" value="GLHYDRLASE27"/>
</dbReference>
<proteinExistence type="inferred from homology"/>
<evidence type="ECO:0000256" key="1">
    <source>
        <dbReference type="ARBA" id="ARBA00009743"/>
    </source>
</evidence>
<reference evidence="8 9" key="1">
    <citation type="submission" date="2011-04" db="EMBL/GenBank/DDBJ databases">
        <title>The Genome Sequence of Dysgonomonas gadei ATCC BAA-286.</title>
        <authorList>
            <consortium name="The Broad Institute Genome Sequencing Platform"/>
            <person name="Earl A."/>
            <person name="Ward D."/>
            <person name="Feldgarden M."/>
            <person name="Gevers D."/>
            <person name="Pudlo N."/>
            <person name="Martens E."/>
            <person name="Allen-Vercoe E."/>
            <person name="Young S.K."/>
            <person name="Zeng Q."/>
            <person name="Gargeya S."/>
            <person name="Fitzgerald M."/>
            <person name="Haas B."/>
            <person name="Abouelleil A."/>
            <person name="Alvarado L."/>
            <person name="Arachchi H.M."/>
            <person name="Berlin A."/>
            <person name="Brown A."/>
            <person name="Chapman S.B."/>
            <person name="Chen Z."/>
            <person name="Dunbar C."/>
            <person name="Freedman E."/>
            <person name="Gearin G."/>
            <person name="Gellesch M."/>
            <person name="Goldberg J."/>
            <person name="Griggs A."/>
            <person name="Gujja S."/>
            <person name="Heiman D."/>
            <person name="Howarth C."/>
            <person name="Larson L."/>
            <person name="Lui A."/>
            <person name="MacDonald P.J.P."/>
            <person name="Mehta T."/>
            <person name="Montmayeur A."/>
            <person name="Murphy C."/>
            <person name="Neiman D."/>
            <person name="Pearson M."/>
            <person name="Priest M."/>
            <person name="Roberts A."/>
            <person name="Saif S."/>
            <person name="Shea T."/>
            <person name="Shenoy N."/>
            <person name="Sisk P."/>
            <person name="Stolte C."/>
            <person name="Sykes S."/>
            <person name="Yandava C."/>
            <person name="Wortman J."/>
            <person name="Nusbaum C."/>
            <person name="Birren B."/>
        </authorList>
    </citation>
    <scope>NUCLEOTIDE SEQUENCE [LARGE SCALE GENOMIC DNA]</scope>
    <source>
        <strain evidence="8 9">ATCC BAA-286</strain>
    </source>
</reference>
<dbReference type="EC" id="3.2.1.22" evidence="5"/>
<comment type="caution">
    <text evidence="8">The sequence shown here is derived from an EMBL/GenBank/DDBJ whole genome shotgun (WGS) entry which is preliminary data.</text>
</comment>
<dbReference type="GO" id="GO:0005975">
    <property type="term" value="P:carbohydrate metabolic process"/>
    <property type="evidence" value="ECO:0007669"/>
    <property type="project" value="InterPro"/>
</dbReference>
<dbReference type="STRING" id="742766.HMPREF9455_04015"/>
<feature type="chain" id="PRO_5003329133" description="Alpha-galactosidase" evidence="6">
    <location>
        <begin position="21"/>
        <end position="549"/>
    </location>
</feature>
<dbReference type="PANTHER" id="PTHR11452">
    <property type="entry name" value="ALPHA-GALACTOSIDASE/ALPHA-N-ACETYLGALACTOSAMINIDASE"/>
    <property type="match status" value="1"/>
</dbReference>
<name>F5J3U8_9BACT</name>
<evidence type="ECO:0000256" key="4">
    <source>
        <dbReference type="ARBA" id="ARBA00023295"/>
    </source>
</evidence>
<keyword evidence="4 5" id="KW-0326">Glycosidase</keyword>
<gene>
    <name evidence="8" type="ORF">HMPREF9455_04015</name>
</gene>
<dbReference type="eggNOG" id="COG3345">
    <property type="taxonomic scope" value="Bacteria"/>
</dbReference>
<organism evidence="8 9">
    <name type="scientific">Dysgonomonas gadei ATCC BAA-286</name>
    <dbReference type="NCBI Taxonomy" id="742766"/>
    <lineage>
        <taxon>Bacteria</taxon>
        <taxon>Pseudomonadati</taxon>
        <taxon>Bacteroidota</taxon>
        <taxon>Bacteroidia</taxon>
        <taxon>Bacteroidales</taxon>
        <taxon>Dysgonomonadaceae</taxon>
        <taxon>Dysgonomonas</taxon>
    </lineage>
</organism>
<protein>
    <recommendedName>
        <fullName evidence="5">Alpha-galactosidase</fullName>
        <ecNumber evidence="5">3.2.1.22</ecNumber>
    </recommendedName>
    <alternativeName>
        <fullName evidence="5">Melibiase</fullName>
    </alternativeName>
</protein>
<dbReference type="Pfam" id="PF16499">
    <property type="entry name" value="Melibiase_2"/>
    <property type="match status" value="1"/>
</dbReference>
<dbReference type="PANTHER" id="PTHR11452:SF75">
    <property type="entry name" value="ALPHA-GALACTOSIDASE MEL1"/>
    <property type="match status" value="1"/>
</dbReference>
<evidence type="ECO:0000256" key="3">
    <source>
        <dbReference type="ARBA" id="ARBA00022801"/>
    </source>
</evidence>
<dbReference type="SUPFAM" id="SSF49785">
    <property type="entry name" value="Galactose-binding domain-like"/>
    <property type="match status" value="1"/>
</dbReference>
<keyword evidence="3 5" id="KW-0378">Hydrolase</keyword>
<sequence length="549" mass="61115">MKTRIVLVFLSVFMAGKSLSINISGNIGTEKPEKGIFSPPLMGWSSWNAFRVNISEDIIKRQADYLVSKGLKDAGYKFVNIDDGFFGARDKSGKMHANPERFPNGMKPVVNHVHHLGLKAGIYTDAGNNTCGSMAAEDQDKSGVGAGIYGHELQDAELYFNEWGFDFIKIDYCGGSYLGLSEKDRYTSIRNNIDKVKEGIALNICRWAFPGTWAKGVADSWRISGDINAHWNSLKYVVGKNLYMSAYAGNGHYNDMDMMVIGFQNNSMVGGAGLTPTEEEAHFGLWCIMSSPLLIGCDLEKIPESSLKLLTNKELIALNQDPLGLQAYVVQHDNEGYVLVKDIEQKRGKARAVALYNPADTPCLFSVPFSALEFEGKVKVRDLVKHTDLGSFSGSFEQELPARSAIILRMEGQNRIEPVLYEAEWAYLPLFNDLGKSPKGILYAADEKASGKMKVGYCGGSPENYAEWKEVYSKEGGHYDMTIFYSFGNNRKLELTINGQKQILEELGTDDNHSRITVPVELKPGYNIIRMGNSYNWAPDIDYFTLTKK</sequence>
<dbReference type="InterPro" id="IPR008979">
    <property type="entry name" value="Galactose-bd-like_sf"/>
</dbReference>
<dbReference type="CDD" id="cd14792">
    <property type="entry name" value="GH27"/>
    <property type="match status" value="1"/>
</dbReference>
<evidence type="ECO:0000256" key="2">
    <source>
        <dbReference type="ARBA" id="ARBA00022729"/>
    </source>
</evidence>
<keyword evidence="2 6" id="KW-0732">Signal</keyword>
<dbReference type="Gene3D" id="2.60.40.1180">
    <property type="entry name" value="Golgi alpha-mannosidase II"/>
    <property type="match status" value="1"/>
</dbReference>
<dbReference type="CDD" id="cd04081">
    <property type="entry name" value="CBM35_galactosidase-like"/>
    <property type="match status" value="1"/>
</dbReference>
<dbReference type="InterPro" id="IPR013780">
    <property type="entry name" value="Glyco_hydro_b"/>
</dbReference>
<feature type="signal peptide" evidence="6">
    <location>
        <begin position="1"/>
        <end position="20"/>
    </location>
</feature>
<dbReference type="Pfam" id="PF17801">
    <property type="entry name" value="Melibiase_C"/>
    <property type="match status" value="1"/>
</dbReference>
<dbReference type="SUPFAM" id="SSF51445">
    <property type="entry name" value="(Trans)glycosidases"/>
    <property type="match status" value="1"/>
</dbReference>